<dbReference type="EMBL" id="CP020370">
    <property type="protein sequence ID" value="AUB81978.1"/>
    <property type="molecule type" value="Genomic_DNA"/>
</dbReference>
<accession>A0A2K8U8P8</accession>
<dbReference type="KEGG" id="tsy:THSYN_14185"/>
<feature type="region of interest" description="Disordered" evidence="1">
    <location>
        <begin position="121"/>
        <end position="153"/>
    </location>
</feature>
<gene>
    <name evidence="2" type="ORF">THSYN_14185</name>
</gene>
<organism evidence="2 3">
    <name type="scientific">Candidatus Thiodictyon syntrophicum</name>
    <dbReference type="NCBI Taxonomy" id="1166950"/>
    <lineage>
        <taxon>Bacteria</taxon>
        <taxon>Pseudomonadati</taxon>
        <taxon>Pseudomonadota</taxon>
        <taxon>Gammaproteobacteria</taxon>
        <taxon>Chromatiales</taxon>
        <taxon>Chromatiaceae</taxon>
        <taxon>Thiodictyon</taxon>
    </lineage>
</organism>
<dbReference type="Gene3D" id="3.40.228.10">
    <property type="entry name" value="Dimethylsulfoxide Reductase, domain 2"/>
    <property type="match status" value="1"/>
</dbReference>
<dbReference type="RefSeq" id="WP_216644764.1">
    <property type="nucleotide sequence ID" value="NZ_CP020370.1"/>
</dbReference>
<dbReference type="SUPFAM" id="SSF53706">
    <property type="entry name" value="Formate dehydrogenase/DMSO reductase, domains 1-3"/>
    <property type="match status" value="1"/>
</dbReference>
<evidence type="ECO:0000256" key="1">
    <source>
        <dbReference type="SAM" id="MobiDB-lite"/>
    </source>
</evidence>
<sequence length="153" mass="16802">MASVMYSGEGSSRQRLSYPKLFTGDDWVETNSDHALKDEDSEVADTLFRCQRLRDPDQLLPRPRHAQHDRAQYQEETGIAAHTSGFDTALAANRLSLKDCSKITGVPVAGLQKAADWAYAPKADGTRKRTMHGAPRRALRGQHRSLPPSGGGS</sequence>
<reference evidence="2 3" key="1">
    <citation type="submission" date="2017-03" db="EMBL/GenBank/DDBJ databases">
        <title>Complete genome sequence of Candidatus 'Thiodictyon syntrophicum' sp. nov. strain Cad16T, a photolithoautotroph purple sulfur bacterium isolated from an alpine meromictic lake.</title>
        <authorList>
            <person name="Luedin S.M."/>
            <person name="Pothier J.F."/>
            <person name="Danza F."/>
            <person name="Storelli N."/>
            <person name="Wittwer M."/>
            <person name="Tonolla M."/>
        </authorList>
    </citation>
    <scope>NUCLEOTIDE SEQUENCE [LARGE SCALE GENOMIC DNA]</scope>
    <source>
        <strain evidence="2 3">Cad16T</strain>
    </source>
</reference>
<dbReference type="Proteomes" id="UP000232638">
    <property type="component" value="Chromosome"/>
</dbReference>
<keyword evidence="3" id="KW-1185">Reference proteome</keyword>
<dbReference type="AlphaFoldDB" id="A0A2K8U8P8"/>
<evidence type="ECO:0000313" key="2">
    <source>
        <dbReference type="EMBL" id="AUB81978.1"/>
    </source>
</evidence>
<name>A0A2K8U8P8_9GAMM</name>
<evidence type="ECO:0000313" key="3">
    <source>
        <dbReference type="Proteomes" id="UP000232638"/>
    </source>
</evidence>
<protein>
    <submittedName>
        <fullName evidence="2">Uncharacterized protein</fullName>
    </submittedName>
</protein>
<proteinExistence type="predicted"/>
<feature type="compositionally biased region" description="Basic residues" evidence="1">
    <location>
        <begin position="128"/>
        <end position="143"/>
    </location>
</feature>